<dbReference type="Pfam" id="PF14223">
    <property type="entry name" value="Retrotran_gag_2"/>
    <property type="match status" value="1"/>
</dbReference>
<dbReference type="Gene3D" id="3.30.420.10">
    <property type="entry name" value="Ribonuclease H-like superfamily/Ribonuclease H"/>
    <property type="match status" value="1"/>
</dbReference>
<dbReference type="EMBL" id="AFFK01015764">
    <property type="status" value="NOT_ANNOTATED_CDS"/>
    <property type="molecule type" value="Genomic_DNA"/>
</dbReference>
<dbReference type="eggNOG" id="KOG4400">
    <property type="taxonomic scope" value="Eukaryota"/>
</dbReference>
<feature type="compositionally biased region" description="Basic residues" evidence="2">
    <location>
        <begin position="299"/>
        <end position="309"/>
    </location>
</feature>
<dbReference type="STRING" id="126957.T1IKU6"/>
<keyword evidence="1" id="KW-0863">Zinc-finger</keyword>
<feature type="domain" description="CCHC-type" evidence="3">
    <location>
        <begin position="244"/>
        <end position="259"/>
    </location>
</feature>
<accession>T1IKU6</accession>
<reference evidence="4" key="2">
    <citation type="submission" date="2015-02" db="UniProtKB">
        <authorList>
            <consortium name="EnsemblMetazoa"/>
        </authorList>
    </citation>
    <scope>IDENTIFICATION</scope>
</reference>
<dbReference type="SUPFAM" id="SSF53098">
    <property type="entry name" value="Ribonuclease H-like"/>
    <property type="match status" value="1"/>
</dbReference>
<dbReference type="SMART" id="SM00343">
    <property type="entry name" value="ZnF_C2HC"/>
    <property type="match status" value="2"/>
</dbReference>
<dbReference type="InterPro" id="IPR001878">
    <property type="entry name" value="Znf_CCHC"/>
</dbReference>
<dbReference type="Pfam" id="PF00098">
    <property type="entry name" value="zf-CCHC"/>
    <property type="match status" value="2"/>
</dbReference>
<feature type="region of interest" description="Disordered" evidence="2">
    <location>
        <begin position="287"/>
        <end position="312"/>
    </location>
</feature>
<dbReference type="AlphaFoldDB" id="T1IKU6"/>
<protein>
    <recommendedName>
        <fullName evidence="3">CCHC-type domain-containing protein</fullName>
    </recommendedName>
</protein>
<dbReference type="PANTHER" id="PTHR47481:SF7">
    <property type="entry name" value="CCHC-TYPE DOMAIN-CONTAINING PROTEIN"/>
    <property type="match status" value="1"/>
</dbReference>
<keyword evidence="5" id="KW-1185">Reference proteome</keyword>
<dbReference type="Proteomes" id="UP000014500">
    <property type="component" value="Unassembled WGS sequence"/>
</dbReference>
<evidence type="ECO:0000313" key="5">
    <source>
        <dbReference type="Proteomes" id="UP000014500"/>
    </source>
</evidence>
<evidence type="ECO:0000259" key="3">
    <source>
        <dbReference type="PROSITE" id="PS50158"/>
    </source>
</evidence>
<dbReference type="GO" id="GO:0003676">
    <property type="term" value="F:nucleic acid binding"/>
    <property type="evidence" value="ECO:0007669"/>
    <property type="project" value="InterPro"/>
</dbReference>
<sequence length="673" mass="76228">MSEKDLTRSVVSGITKLDRLNYVQWAIDLRLLLEEKGVWDFAEGKEIEPLPTATASEKAKFAKNKAKARAIILQSLVSRLQPAAMKCPTAKDVWSHLRKLFEPSSIAGEASLVELFYGIRRGEEEELDAFISRLEKADDDMIAANPKLRPEDHVKAYILLSRVGKTFEMQVQAIYQWEKDKFTYENVLTALLSENNRRKLVAMSEQTNEQPSALAFGGKSGQSSKPSGDSLSEATRAYLKSITCYKCGATGHFARDCAEPNEEDDQATSSRQSGVCYTCGKQGHISRDCPDANVSRGRSSNRYRARGRRGPVTCKRANQPQELNLHNDHTQGQAVSKPVGPRKESRVEMARYLNTKRRYRMNETQNIVNDFQFREREKSLRPISQKHEIKCLRSQSKDRDNLARSDSLVECSNKLQLLKIENRREELPISNERVCDAVPNVEVQNLGANVPFLYKPYEVLHLSLWGPSPKDSLGLARYILCIVDDFTKYSWFFPLKSLKSVSGCVEEFVRKAKRTHKSHVSRVTLDASFNLVLRDLGNSLRWLGVECDQIPSCALNAEGLAGEVCRGIMGEVQNLLAGNDAWGALWAEFAMGLCYTRNMSPYLGNACETPWILLKKRPVPERDLYHSGDIVQFVHESVVRHGLLVGYSLTERRCYRVWDPNSNKIIEKLRLLI</sequence>
<dbReference type="PhylomeDB" id="T1IKU6"/>
<organism evidence="4 5">
    <name type="scientific">Strigamia maritima</name>
    <name type="common">European centipede</name>
    <name type="synonym">Geophilus maritimus</name>
    <dbReference type="NCBI Taxonomy" id="126957"/>
    <lineage>
        <taxon>Eukaryota</taxon>
        <taxon>Metazoa</taxon>
        <taxon>Ecdysozoa</taxon>
        <taxon>Arthropoda</taxon>
        <taxon>Myriapoda</taxon>
        <taxon>Chilopoda</taxon>
        <taxon>Pleurostigmophora</taxon>
        <taxon>Geophilomorpha</taxon>
        <taxon>Linotaeniidae</taxon>
        <taxon>Strigamia</taxon>
    </lineage>
</organism>
<feature type="region of interest" description="Disordered" evidence="2">
    <location>
        <begin position="326"/>
        <end position="345"/>
    </location>
</feature>
<dbReference type="InterPro" id="IPR012337">
    <property type="entry name" value="RNaseH-like_sf"/>
</dbReference>
<reference evidence="5" key="1">
    <citation type="submission" date="2011-05" db="EMBL/GenBank/DDBJ databases">
        <authorList>
            <person name="Richards S.R."/>
            <person name="Qu J."/>
            <person name="Jiang H."/>
            <person name="Jhangiani S.N."/>
            <person name="Agravi P."/>
            <person name="Goodspeed R."/>
            <person name="Gross S."/>
            <person name="Mandapat C."/>
            <person name="Jackson L."/>
            <person name="Mathew T."/>
            <person name="Pu L."/>
            <person name="Thornton R."/>
            <person name="Saada N."/>
            <person name="Wilczek-Boney K.B."/>
            <person name="Lee S."/>
            <person name="Kovar C."/>
            <person name="Wu Y."/>
            <person name="Scherer S.E."/>
            <person name="Worley K.C."/>
            <person name="Muzny D.M."/>
            <person name="Gibbs R."/>
        </authorList>
    </citation>
    <scope>NUCLEOTIDE SEQUENCE</scope>
    <source>
        <strain evidence="5">Brora</strain>
    </source>
</reference>
<dbReference type="InterPro" id="IPR036397">
    <property type="entry name" value="RNaseH_sf"/>
</dbReference>
<evidence type="ECO:0000256" key="2">
    <source>
        <dbReference type="SAM" id="MobiDB-lite"/>
    </source>
</evidence>
<keyword evidence="1" id="KW-0862">Zinc</keyword>
<feature type="compositionally biased region" description="Low complexity" evidence="2">
    <location>
        <begin position="221"/>
        <end position="231"/>
    </location>
</feature>
<feature type="domain" description="CCHC-type" evidence="3">
    <location>
        <begin position="276"/>
        <end position="291"/>
    </location>
</feature>
<name>T1IKU6_STRMM</name>
<dbReference type="GO" id="GO:0008270">
    <property type="term" value="F:zinc ion binding"/>
    <property type="evidence" value="ECO:0007669"/>
    <property type="project" value="UniProtKB-KW"/>
</dbReference>
<keyword evidence="1" id="KW-0479">Metal-binding</keyword>
<dbReference type="PROSITE" id="PS50158">
    <property type="entry name" value="ZF_CCHC"/>
    <property type="match status" value="2"/>
</dbReference>
<dbReference type="SUPFAM" id="SSF57756">
    <property type="entry name" value="Retrovirus zinc finger-like domains"/>
    <property type="match status" value="1"/>
</dbReference>
<dbReference type="PANTHER" id="PTHR47481">
    <property type="match status" value="1"/>
</dbReference>
<evidence type="ECO:0000313" key="4">
    <source>
        <dbReference type="EnsemblMetazoa" id="SMAR001553-PA"/>
    </source>
</evidence>
<proteinExistence type="predicted"/>
<dbReference type="Gene3D" id="4.10.60.10">
    <property type="entry name" value="Zinc finger, CCHC-type"/>
    <property type="match status" value="2"/>
</dbReference>
<dbReference type="InterPro" id="IPR036875">
    <property type="entry name" value="Znf_CCHC_sf"/>
</dbReference>
<feature type="region of interest" description="Disordered" evidence="2">
    <location>
        <begin position="202"/>
        <end position="231"/>
    </location>
</feature>
<dbReference type="EnsemblMetazoa" id="SMAR001553-RA">
    <property type="protein sequence ID" value="SMAR001553-PA"/>
    <property type="gene ID" value="SMAR001553"/>
</dbReference>
<evidence type="ECO:0000256" key="1">
    <source>
        <dbReference type="PROSITE-ProRule" id="PRU00047"/>
    </source>
</evidence>
<dbReference type="HOGENOM" id="CLU_001650_11_6_1"/>